<dbReference type="NCBIfam" id="NF005559">
    <property type="entry name" value="PRK07231.1"/>
    <property type="match status" value="1"/>
</dbReference>
<proteinExistence type="inferred from homology"/>
<accession>A0A5N5UG65</accession>
<evidence type="ECO:0000313" key="5">
    <source>
        <dbReference type="EMBL" id="KAB7517569.1"/>
    </source>
</evidence>
<dbReference type="Proteomes" id="UP000326302">
    <property type="component" value="Unassembled WGS sequence"/>
</dbReference>
<dbReference type="EMBL" id="QJOW01000003">
    <property type="protein sequence ID" value="KAB7515390.1"/>
    <property type="molecule type" value="Genomic_DNA"/>
</dbReference>
<reference evidence="6 7" key="1">
    <citation type="submission" date="2019-10" db="EMBL/GenBank/DDBJ databases">
        <title>Unraveling microbial dark matter from salterns through culturing: the case of the genus Halosegnis.</title>
        <authorList>
            <person name="Duran-Viseras A."/>
            <person name="Andrei A.-S."/>
            <person name="Vera-Gargallo B."/>
            <person name="Ghai R."/>
            <person name="Sanchez-Porro C."/>
            <person name="Ventosa A."/>
        </authorList>
    </citation>
    <scope>NUCLEOTIDE SEQUENCE [LARGE SCALE GENOMIC DNA]</scope>
    <source>
        <strain evidence="3 7">F17-44</strain>
        <strain evidence="4 8">F18-79</strain>
        <strain evidence="5 6">F19-13</strain>
    </source>
</reference>
<keyword evidence="2 3" id="KW-0560">Oxidoreductase</keyword>
<organism evidence="3 7">
    <name type="scientific">Halosegnis rubeus</name>
    <dbReference type="NCBI Taxonomy" id="2212850"/>
    <lineage>
        <taxon>Archaea</taxon>
        <taxon>Methanobacteriati</taxon>
        <taxon>Methanobacteriota</taxon>
        <taxon>Stenosarchaea group</taxon>
        <taxon>Halobacteria</taxon>
        <taxon>Halobacteriales</taxon>
        <taxon>Natronomonadaceae</taxon>
        <taxon>Halosegnis</taxon>
    </lineage>
</organism>
<accession>A0A5N5UIV5</accession>
<dbReference type="PANTHER" id="PTHR42760">
    <property type="entry name" value="SHORT-CHAIN DEHYDROGENASES/REDUCTASES FAMILY MEMBER"/>
    <property type="match status" value="1"/>
</dbReference>
<dbReference type="EC" id="1.1.1.47" evidence="3"/>
<name>A0A5N5U9R1_9EURY</name>
<dbReference type="PANTHER" id="PTHR42760:SF115">
    <property type="entry name" value="3-OXOACYL-[ACYL-CARRIER-PROTEIN] REDUCTASE FABG"/>
    <property type="match status" value="1"/>
</dbReference>
<comment type="similarity">
    <text evidence="1">Belongs to the short-chain dehydrogenases/reductases (SDR) family.</text>
</comment>
<sequence>MRHDEQTVFITGAGQGIGEAAAKRFANEGAFVVVTDVNDETGEATAADINDETPGEATFTSLDVTNREGFEAAIDTTAEEYGLDVVVNNAGVGHPPSNVEDTDQSTFDFVFDVNVRGVWNGCHAALPHLKEQGSGNIVNIGSLASYYGLPKQSVYSLTKGAVLNFTRAVAAEAGRSGVRCNAVCPAFTNTELGNHFFETRDDPEKAKKLMLQRYPLGRLGEPEEIADAISFLASDEASYITGEGLRVDGGFSTS</sequence>
<dbReference type="Proteomes" id="UP000326865">
    <property type="component" value="Unassembled WGS sequence"/>
</dbReference>
<dbReference type="FunFam" id="3.40.50.720:FF:000084">
    <property type="entry name" value="Short-chain dehydrogenase reductase"/>
    <property type="match status" value="1"/>
</dbReference>
<dbReference type="Pfam" id="PF13561">
    <property type="entry name" value="adh_short_C2"/>
    <property type="match status" value="1"/>
</dbReference>
<evidence type="ECO:0000313" key="7">
    <source>
        <dbReference type="Proteomes" id="UP000326302"/>
    </source>
</evidence>
<dbReference type="GO" id="GO:0047936">
    <property type="term" value="F:glucose 1-dehydrogenase [NAD(P)+] activity"/>
    <property type="evidence" value="ECO:0007669"/>
    <property type="project" value="UniProtKB-EC"/>
</dbReference>
<dbReference type="CDD" id="cd05233">
    <property type="entry name" value="SDR_c"/>
    <property type="match status" value="1"/>
</dbReference>
<accession>A0A5N5U9R1</accession>
<dbReference type="AlphaFoldDB" id="A0A5N5U9R1"/>
<evidence type="ECO:0000313" key="8">
    <source>
        <dbReference type="Proteomes" id="UP000326865"/>
    </source>
</evidence>
<evidence type="ECO:0000256" key="1">
    <source>
        <dbReference type="ARBA" id="ARBA00006484"/>
    </source>
</evidence>
<dbReference type="RefSeq" id="WP_152120385.1">
    <property type="nucleotide sequence ID" value="NZ_QJOW01000003.1"/>
</dbReference>
<dbReference type="Proteomes" id="UP000326207">
    <property type="component" value="Unassembled WGS sequence"/>
</dbReference>
<dbReference type="EMBL" id="QMDY01000004">
    <property type="protein sequence ID" value="KAB7517569.1"/>
    <property type="molecule type" value="Genomic_DNA"/>
</dbReference>
<dbReference type="Gene3D" id="3.40.50.720">
    <property type="entry name" value="NAD(P)-binding Rossmann-like Domain"/>
    <property type="match status" value="1"/>
</dbReference>
<dbReference type="SUPFAM" id="SSF51735">
    <property type="entry name" value="NAD(P)-binding Rossmann-fold domains"/>
    <property type="match status" value="1"/>
</dbReference>
<evidence type="ECO:0000256" key="2">
    <source>
        <dbReference type="ARBA" id="ARBA00023002"/>
    </source>
</evidence>
<dbReference type="OrthoDB" id="24596at2157"/>
<dbReference type="EMBL" id="QKKZ01000001">
    <property type="protein sequence ID" value="KAB7516442.1"/>
    <property type="molecule type" value="Genomic_DNA"/>
</dbReference>
<protein>
    <submittedName>
        <fullName evidence="3">Glucose 1-dehydrogenase</fullName>
        <ecNumber evidence="3">1.1.1.47</ecNumber>
    </submittedName>
</protein>
<dbReference type="InterPro" id="IPR036291">
    <property type="entry name" value="NAD(P)-bd_dom_sf"/>
</dbReference>
<keyword evidence="8" id="KW-1185">Reference proteome</keyword>
<gene>
    <name evidence="4" type="ORF">DM867_04825</name>
    <name evidence="3" type="ORF">DMP03_09210</name>
    <name evidence="5" type="ORF">DP108_08295</name>
</gene>
<dbReference type="PRINTS" id="PR00081">
    <property type="entry name" value="GDHRDH"/>
</dbReference>
<evidence type="ECO:0000313" key="4">
    <source>
        <dbReference type="EMBL" id="KAB7516442.1"/>
    </source>
</evidence>
<comment type="caution">
    <text evidence="3">The sequence shown here is derived from an EMBL/GenBank/DDBJ whole genome shotgun (WGS) entry which is preliminary data.</text>
</comment>
<dbReference type="PRINTS" id="PR00080">
    <property type="entry name" value="SDRFAMILY"/>
</dbReference>
<evidence type="ECO:0000313" key="6">
    <source>
        <dbReference type="Proteomes" id="UP000326207"/>
    </source>
</evidence>
<dbReference type="InterPro" id="IPR002347">
    <property type="entry name" value="SDR_fam"/>
</dbReference>
<evidence type="ECO:0000313" key="3">
    <source>
        <dbReference type="EMBL" id="KAB7515390.1"/>
    </source>
</evidence>